<comment type="caution">
    <text evidence="2">The sequence shown here is derived from an EMBL/GenBank/DDBJ whole genome shotgun (WGS) entry which is preliminary data.</text>
</comment>
<dbReference type="EMBL" id="MLJW01000297">
    <property type="protein sequence ID" value="OIQ90290.1"/>
    <property type="molecule type" value="Genomic_DNA"/>
</dbReference>
<organism evidence="2">
    <name type="scientific">mine drainage metagenome</name>
    <dbReference type="NCBI Taxonomy" id="410659"/>
    <lineage>
        <taxon>unclassified sequences</taxon>
        <taxon>metagenomes</taxon>
        <taxon>ecological metagenomes</taxon>
    </lineage>
</organism>
<feature type="transmembrane region" description="Helical" evidence="1">
    <location>
        <begin position="76"/>
        <end position="97"/>
    </location>
</feature>
<protein>
    <submittedName>
        <fullName evidence="2">Uncharacterized protein</fullName>
    </submittedName>
</protein>
<reference evidence="2" key="1">
    <citation type="submission" date="2016-10" db="EMBL/GenBank/DDBJ databases">
        <title>Sequence of Gallionella enrichment culture.</title>
        <authorList>
            <person name="Poehlein A."/>
            <person name="Muehling M."/>
            <person name="Daniel R."/>
        </authorList>
    </citation>
    <scope>NUCLEOTIDE SEQUENCE</scope>
</reference>
<evidence type="ECO:0000313" key="2">
    <source>
        <dbReference type="EMBL" id="OIQ90290.1"/>
    </source>
</evidence>
<evidence type="ECO:0000256" key="1">
    <source>
        <dbReference type="SAM" id="Phobius"/>
    </source>
</evidence>
<keyword evidence="1" id="KW-0812">Transmembrane</keyword>
<sequence>MNTNTTITAAEIDRWRAGMLDAEHAHRVQDAVQSNPALAEQARFGARVAAGLAPLPQLAARRMARKPARKLRWPRVMAAGLVTASLATFTLVALPLLTGHTQAPMQPMLNAQTADAVQNMDFYEWLASHPQALQDVRHANPA</sequence>
<dbReference type="AlphaFoldDB" id="A0A1J5R4B4"/>
<name>A0A1J5R4B4_9ZZZZ</name>
<keyword evidence="1" id="KW-1133">Transmembrane helix</keyword>
<accession>A0A1J5R4B4</accession>
<proteinExistence type="predicted"/>
<keyword evidence="1" id="KW-0472">Membrane</keyword>
<gene>
    <name evidence="2" type="ORF">GALL_278020</name>
</gene>